<evidence type="ECO:0000313" key="3">
    <source>
        <dbReference type="Proteomes" id="UP001500740"/>
    </source>
</evidence>
<proteinExistence type="predicted"/>
<comment type="caution">
    <text evidence="2">The sequence shown here is derived from an EMBL/GenBank/DDBJ whole genome shotgun (WGS) entry which is preliminary data.</text>
</comment>
<name>A0ABP3JH21_9BACI</name>
<dbReference type="EMBL" id="BAAACZ010000002">
    <property type="protein sequence ID" value="GAA0450496.1"/>
    <property type="molecule type" value="Genomic_DNA"/>
</dbReference>
<protein>
    <recommendedName>
        <fullName evidence="4">Type II secretion system protein</fullName>
    </recommendedName>
</protein>
<dbReference type="Proteomes" id="UP001500740">
    <property type="component" value="Unassembled WGS sequence"/>
</dbReference>
<gene>
    <name evidence="2" type="ORF">GCM10008935_01170</name>
</gene>
<evidence type="ECO:0000256" key="1">
    <source>
        <dbReference type="SAM" id="Phobius"/>
    </source>
</evidence>
<feature type="transmembrane region" description="Helical" evidence="1">
    <location>
        <begin position="12"/>
        <end position="34"/>
    </location>
</feature>
<dbReference type="RefSeq" id="WP_343781044.1">
    <property type="nucleotide sequence ID" value="NZ_BAAACZ010000002.1"/>
</dbReference>
<evidence type="ECO:0000313" key="2">
    <source>
        <dbReference type="EMBL" id="GAA0450496.1"/>
    </source>
</evidence>
<keyword evidence="3" id="KW-1185">Reference proteome</keyword>
<sequence length="170" mass="19084">MYKKGNEQGFALIIVLLIIAILGMLLPLVMSNLLNSAKEYQRTEEYVQLNKLEDMGVHLINEAIDQSEEVASLQTQNWIDNHTSTPIDASITQNYKNELAKALSDYDLDNGLKLNVKKGDYANEVMIDDILIVSDMTIVVNYSVLPNIPGQEINRARTEGSRTINLELES</sequence>
<keyword evidence="1" id="KW-0812">Transmembrane</keyword>
<keyword evidence="1" id="KW-0472">Membrane</keyword>
<accession>A0ABP3JH21</accession>
<evidence type="ECO:0008006" key="4">
    <source>
        <dbReference type="Google" id="ProtNLM"/>
    </source>
</evidence>
<organism evidence="2 3">
    <name type="scientific">Alkalibacillus silvisoli</name>
    <dbReference type="NCBI Taxonomy" id="392823"/>
    <lineage>
        <taxon>Bacteria</taxon>
        <taxon>Bacillati</taxon>
        <taxon>Bacillota</taxon>
        <taxon>Bacilli</taxon>
        <taxon>Bacillales</taxon>
        <taxon>Bacillaceae</taxon>
        <taxon>Alkalibacillus</taxon>
    </lineage>
</organism>
<keyword evidence="1" id="KW-1133">Transmembrane helix</keyword>
<reference evidence="3" key="1">
    <citation type="journal article" date="2019" name="Int. J. Syst. Evol. Microbiol.">
        <title>The Global Catalogue of Microorganisms (GCM) 10K type strain sequencing project: providing services to taxonomists for standard genome sequencing and annotation.</title>
        <authorList>
            <consortium name="The Broad Institute Genomics Platform"/>
            <consortium name="The Broad Institute Genome Sequencing Center for Infectious Disease"/>
            <person name="Wu L."/>
            <person name="Ma J."/>
        </authorList>
    </citation>
    <scope>NUCLEOTIDE SEQUENCE [LARGE SCALE GENOMIC DNA]</scope>
    <source>
        <strain evidence="3">JCM 14193</strain>
    </source>
</reference>